<keyword evidence="3" id="KW-0175">Coiled coil</keyword>
<evidence type="ECO:0000256" key="3">
    <source>
        <dbReference type="ARBA" id="ARBA00023054"/>
    </source>
</evidence>
<name>A0ABQ0FKW0_APOSI</name>
<dbReference type="EMBL" id="BAAFST010000015">
    <property type="protein sequence ID" value="GAB1299871.1"/>
    <property type="molecule type" value="Genomic_DNA"/>
</dbReference>
<comment type="caution">
    <text evidence="6">The sequence shown here is derived from an EMBL/GenBank/DDBJ whole genome shotgun (WGS) entry which is preliminary data.</text>
</comment>
<evidence type="ECO:0000256" key="4">
    <source>
        <dbReference type="SAM" id="MobiDB-lite"/>
    </source>
</evidence>
<feature type="domain" description="IF rod" evidence="5">
    <location>
        <begin position="1"/>
        <end position="232"/>
    </location>
</feature>
<feature type="region of interest" description="Disordered" evidence="4">
    <location>
        <begin position="200"/>
        <end position="232"/>
    </location>
</feature>
<evidence type="ECO:0000313" key="7">
    <source>
        <dbReference type="Proteomes" id="UP001623349"/>
    </source>
</evidence>
<sequence length="232" mass="25341">MRREGADQSASTAGSAAFIDKCALPGAAEQAAGDQVAVLQNRKCCESNMEPLFEGYIETLRREAECVEADSGRLAARAQPCAGGHGGLQEELYEEEVALRATSENEFVALKKHGLHGRCASHEDVDCAYLCKSDLEANAEALTQETDFLRRLYEEEIRLLHAHISDTSVIVKMDNSRDLNMDCIVAEIKLSTMTLPPRSRAGGRVLVPHQGDEGHSDPAWGRPCAPERRSMS</sequence>
<accession>A0ABQ0FKW0</accession>
<dbReference type="SMART" id="SM01391">
    <property type="entry name" value="Filament"/>
    <property type="match status" value="1"/>
</dbReference>
<organism evidence="6 7">
    <name type="scientific">Apodemus speciosus</name>
    <name type="common">Large Japanese field mouse</name>
    <dbReference type="NCBI Taxonomy" id="105296"/>
    <lineage>
        <taxon>Eukaryota</taxon>
        <taxon>Metazoa</taxon>
        <taxon>Chordata</taxon>
        <taxon>Craniata</taxon>
        <taxon>Vertebrata</taxon>
        <taxon>Euteleostomi</taxon>
        <taxon>Mammalia</taxon>
        <taxon>Eutheria</taxon>
        <taxon>Euarchontoglires</taxon>
        <taxon>Glires</taxon>
        <taxon>Rodentia</taxon>
        <taxon>Myomorpha</taxon>
        <taxon>Muroidea</taxon>
        <taxon>Muridae</taxon>
        <taxon>Murinae</taxon>
        <taxon>Apodemus</taxon>
    </lineage>
</organism>
<dbReference type="Pfam" id="PF00038">
    <property type="entry name" value="Filament"/>
    <property type="match status" value="1"/>
</dbReference>
<dbReference type="PANTHER" id="PTHR45616:SF52">
    <property type="entry name" value="KERATIN, TYPE II CUTICULAR HB3"/>
    <property type="match status" value="1"/>
</dbReference>
<evidence type="ECO:0000313" key="6">
    <source>
        <dbReference type="EMBL" id="GAB1299871.1"/>
    </source>
</evidence>
<keyword evidence="7" id="KW-1185">Reference proteome</keyword>
<dbReference type="Proteomes" id="UP001623349">
    <property type="component" value="Unassembled WGS sequence"/>
</dbReference>
<keyword evidence="1 6" id="KW-0416">Keratin</keyword>
<evidence type="ECO:0000256" key="1">
    <source>
        <dbReference type="ARBA" id="ARBA00022744"/>
    </source>
</evidence>
<dbReference type="InterPro" id="IPR039008">
    <property type="entry name" value="IF_rod_dom"/>
</dbReference>
<reference evidence="6 7" key="1">
    <citation type="submission" date="2024-08" db="EMBL/GenBank/DDBJ databases">
        <title>The draft genome of Apodemus speciosus.</title>
        <authorList>
            <person name="Nabeshima K."/>
            <person name="Suzuki S."/>
            <person name="Onuma M."/>
        </authorList>
    </citation>
    <scope>NUCLEOTIDE SEQUENCE [LARGE SCALE GENOMIC DNA]</scope>
    <source>
        <strain evidence="6">IB14-021</strain>
    </source>
</reference>
<dbReference type="GO" id="GO:0005882">
    <property type="term" value="C:intermediate filament"/>
    <property type="evidence" value="ECO:0007669"/>
    <property type="project" value="UniProtKB-KW"/>
</dbReference>
<evidence type="ECO:0000256" key="2">
    <source>
        <dbReference type="ARBA" id="ARBA00022754"/>
    </source>
</evidence>
<proteinExistence type="predicted"/>
<keyword evidence="2" id="KW-0403">Intermediate filament</keyword>
<protein>
    <submittedName>
        <fullName evidence="6">Keratin 83</fullName>
    </submittedName>
</protein>
<evidence type="ECO:0000259" key="5">
    <source>
        <dbReference type="PROSITE" id="PS51842"/>
    </source>
</evidence>
<gene>
    <name evidence="6" type="ORF">APTSU1_001510800</name>
</gene>
<dbReference type="Gene3D" id="1.20.5.1160">
    <property type="entry name" value="Vasodilator-stimulated phosphoprotein"/>
    <property type="match status" value="1"/>
</dbReference>
<dbReference type="PROSITE" id="PS51842">
    <property type="entry name" value="IF_ROD_2"/>
    <property type="match status" value="1"/>
</dbReference>
<dbReference type="PANTHER" id="PTHR45616">
    <property type="entry name" value="GATA-TYPE DOMAIN-CONTAINING PROTEIN"/>
    <property type="match status" value="1"/>
</dbReference>